<accession>A0A6A4I3W5</accession>
<feature type="compositionally biased region" description="Polar residues" evidence="1">
    <location>
        <begin position="448"/>
        <end position="458"/>
    </location>
</feature>
<protein>
    <submittedName>
        <fullName evidence="2">Uncharacterized protein</fullName>
    </submittedName>
</protein>
<feature type="compositionally biased region" description="Basic and acidic residues" evidence="1">
    <location>
        <begin position="300"/>
        <end position="312"/>
    </location>
</feature>
<proteinExistence type="predicted"/>
<evidence type="ECO:0000256" key="1">
    <source>
        <dbReference type="SAM" id="MobiDB-lite"/>
    </source>
</evidence>
<evidence type="ECO:0000313" key="2">
    <source>
        <dbReference type="EMBL" id="KAE9406542.1"/>
    </source>
</evidence>
<reference evidence="2" key="1">
    <citation type="journal article" date="2019" name="Environ. Microbiol.">
        <title>Fungal ecological strategies reflected in gene transcription - a case study of two litter decomposers.</title>
        <authorList>
            <person name="Barbi F."/>
            <person name="Kohler A."/>
            <person name="Barry K."/>
            <person name="Baskaran P."/>
            <person name="Daum C."/>
            <person name="Fauchery L."/>
            <person name="Ihrmark K."/>
            <person name="Kuo A."/>
            <person name="LaButti K."/>
            <person name="Lipzen A."/>
            <person name="Morin E."/>
            <person name="Grigoriev I.V."/>
            <person name="Henrissat B."/>
            <person name="Lindahl B."/>
            <person name="Martin F."/>
        </authorList>
    </citation>
    <scope>NUCLEOTIDE SEQUENCE</scope>
    <source>
        <strain evidence="2">JB14</strain>
    </source>
</reference>
<gene>
    <name evidence="2" type="ORF">BT96DRAFT_1014780</name>
</gene>
<dbReference type="AlphaFoldDB" id="A0A6A4I3W5"/>
<feature type="region of interest" description="Disordered" evidence="1">
    <location>
        <begin position="443"/>
        <end position="468"/>
    </location>
</feature>
<feature type="compositionally biased region" description="Polar residues" evidence="1">
    <location>
        <begin position="377"/>
        <end position="388"/>
    </location>
</feature>
<sequence>MPKAIIQAGPWGKIQHALDVLIQVLSITEDNQEFQEMDDTLRALKWTLTALPLPSAVDAMKVLADIFGLPGFHSVLIEHGKTEYLNMLYHLIRTMQERKTHARLENDTKLVRLWIETETSILIGLSEYLDHCSDFDATALRISQYIGSAICSEHFPMCEPHVTKLPEDEEDLRRNVVSFLLKIAKSSSVRYHLALSVDLLGPKRLAAAMIRAANGNPDYRLSYQASLPFVDTDLFESLILLLNCIRDFPEAFTFDPWKVQTYWNMFAETLELHEELREQLLGRGIPVEWKKAKRSYKLAKPKDSASKSESVKKTGKPALKSKDSASKSESVKKTGKPAPKSKDSASKSESVKKTGRKREPSSTDEKSHPKKQPRLEASSTSKANSSINVIVKTGRKREPSSTDEKSHPKKQPRLEASSTSKANSSINVIKALTKQQVRISGPSAHAHQITNTPQTTEATELVESKASSSKLESMKITIQSPEIPNPNCAPLVISGGTSLGPAISLQPRRLSSKSTIRTPSLRSLNPVVPSARSSENINTQTPSLQALLERVVPSSQPTQDTGHPINLSPSFIERVNHTRHWYSGRINDTQTPSHIFEGIVPSSQRLQDTGHPFALSPGFVERVNYWQSGSCQTPSPRMLNDVVPSSQPSQRALGSPISLSPSLLKRTTQWQLGPA</sequence>
<feature type="region of interest" description="Disordered" evidence="1">
    <location>
        <begin position="296"/>
        <end position="422"/>
    </location>
</feature>
<organism evidence="2 3">
    <name type="scientific">Gymnopus androsaceus JB14</name>
    <dbReference type="NCBI Taxonomy" id="1447944"/>
    <lineage>
        <taxon>Eukaryota</taxon>
        <taxon>Fungi</taxon>
        <taxon>Dikarya</taxon>
        <taxon>Basidiomycota</taxon>
        <taxon>Agaricomycotina</taxon>
        <taxon>Agaricomycetes</taxon>
        <taxon>Agaricomycetidae</taxon>
        <taxon>Agaricales</taxon>
        <taxon>Marasmiineae</taxon>
        <taxon>Omphalotaceae</taxon>
        <taxon>Gymnopus</taxon>
    </lineage>
</organism>
<dbReference type="Proteomes" id="UP000799118">
    <property type="component" value="Unassembled WGS sequence"/>
</dbReference>
<name>A0A6A4I3W5_9AGAR</name>
<feature type="compositionally biased region" description="Basic and acidic residues" evidence="1">
    <location>
        <begin position="396"/>
        <end position="406"/>
    </location>
</feature>
<dbReference type="EMBL" id="ML769401">
    <property type="protein sequence ID" value="KAE9406542.1"/>
    <property type="molecule type" value="Genomic_DNA"/>
</dbReference>
<keyword evidence="3" id="KW-1185">Reference proteome</keyword>
<feature type="compositionally biased region" description="Basic and acidic residues" evidence="1">
    <location>
        <begin position="340"/>
        <end position="367"/>
    </location>
</feature>
<evidence type="ECO:0000313" key="3">
    <source>
        <dbReference type="Proteomes" id="UP000799118"/>
    </source>
</evidence>
<feature type="compositionally biased region" description="Basic and acidic residues" evidence="1">
    <location>
        <begin position="320"/>
        <end position="332"/>
    </location>
</feature>